<reference evidence="2 3" key="1">
    <citation type="submission" date="2019-07" db="EMBL/GenBank/DDBJ databases">
        <authorList>
            <person name="Kim J."/>
        </authorList>
    </citation>
    <scope>NUCLEOTIDE SEQUENCE [LARGE SCALE GENOMIC DNA]</scope>
    <source>
        <strain evidence="2 3">MJ1a</strain>
    </source>
</reference>
<feature type="signal peptide" evidence="1">
    <location>
        <begin position="1"/>
        <end position="19"/>
    </location>
</feature>
<dbReference type="RefSeq" id="WP_146269757.1">
    <property type="nucleotide sequence ID" value="NZ_VOEI01000002.1"/>
</dbReference>
<evidence type="ECO:0000313" key="2">
    <source>
        <dbReference type="EMBL" id="TWR26752.1"/>
    </source>
</evidence>
<evidence type="ECO:0000256" key="1">
    <source>
        <dbReference type="SAM" id="SignalP"/>
    </source>
</evidence>
<keyword evidence="3" id="KW-1185">Reference proteome</keyword>
<dbReference type="EMBL" id="VOEI01000002">
    <property type="protein sequence ID" value="TWR26752.1"/>
    <property type="molecule type" value="Genomic_DNA"/>
</dbReference>
<proteinExistence type="predicted"/>
<organism evidence="2 3">
    <name type="scientific">Mucilaginibacter achroorhodeus</name>
    <dbReference type="NCBI Taxonomy" id="2599294"/>
    <lineage>
        <taxon>Bacteria</taxon>
        <taxon>Pseudomonadati</taxon>
        <taxon>Bacteroidota</taxon>
        <taxon>Sphingobacteriia</taxon>
        <taxon>Sphingobacteriales</taxon>
        <taxon>Sphingobacteriaceae</taxon>
        <taxon>Mucilaginibacter</taxon>
    </lineage>
</organism>
<gene>
    <name evidence="2" type="ORF">FPZ42_06860</name>
</gene>
<comment type="caution">
    <text evidence="2">The sequence shown here is derived from an EMBL/GenBank/DDBJ whole genome shotgun (WGS) entry which is preliminary data.</text>
</comment>
<dbReference type="OrthoDB" id="673775at2"/>
<sequence>MKKLFLSLLCSAIGISAFAKDLKINVKPAAPAVVAKSSANVNDVQVSTERQANDMFRRQMAFGFRDSCGKVMIVYVSGGNSLSDVTLWNAAADYAESQMNMVTGCFI</sequence>
<protein>
    <submittedName>
        <fullName evidence="2">Uncharacterized protein</fullName>
    </submittedName>
</protein>
<evidence type="ECO:0000313" key="3">
    <source>
        <dbReference type="Proteomes" id="UP000318010"/>
    </source>
</evidence>
<name>A0A563U5Y3_9SPHI</name>
<feature type="chain" id="PRO_5022030445" evidence="1">
    <location>
        <begin position="20"/>
        <end position="107"/>
    </location>
</feature>
<dbReference type="Proteomes" id="UP000318010">
    <property type="component" value="Unassembled WGS sequence"/>
</dbReference>
<keyword evidence="1" id="KW-0732">Signal</keyword>
<accession>A0A563U5Y3</accession>
<dbReference type="AlphaFoldDB" id="A0A563U5Y3"/>